<evidence type="ECO:0000256" key="5">
    <source>
        <dbReference type="ARBA" id="ARBA00023242"/>
    </source>
</evidence>
<dbReference type="InterPro" id="IPR001005">
    <property type="entry name" value="SANT/Myb"/>
</dbReference>
<evidence type="ECO:0000256" key="1">
    <source>
        <dbReference type="ARBA" id="ARBA00004123"/>
    </source>
</evidence>
<feature type="region of interest" description="Disordered" evidence="6">
    <location>
        <begin position="225"/>
        <end position="261"/>
    </location>
</feature>
<keyword evidence="2" id="KW-0805">Transcription regulation</keyword>
<proteinExistence type="predicted"/>
<dbReference type="PANTHER" id="PTHR21654:SF77">
    <property type="entry name" value="TRIHELIX TRANSCRIPTION FACTOR PTL-LIKE"/>
    <property type="match status" value="1"/>
</dbReference>
<evidence type="ECO:0000256" key="3">
    <source>
        <dbReference type="ARBA" id="ARBA00023125"/>
    </source>
</evidence>
<dbReference type="PANTHER" id="PTHR21654">
    <property type="entry name" value="FI21293P1"/>
    <property type="match status" value="1"/>
</dbReference>
<feature type="domain" description="Myb-like" evidence="7">
    <location>
        <begin position="116"/>
        <end position="174"/>
    </location>
</feature>
<protein>
    <submittedName>
        <fullName evidence="8">Trihelix transcription factor PTL</fullName>
    </submittedName>
</protein>
<evidence type="ECO:0000313" key="8">
    <source>
        <dbReference type="EMBL" id="PHT71060.1"/>
    </source>
</evidence>
<reference evidence="8 9" key="2">
    <citation type="journal article" date="2017" name="Genome Biol.">
        <title>New reference genome sequences of hot pepper reveal the massive evolution of plant disease-resistance genes by retroduplication.</title>
        <authorList>
            <person name="Kim S."/>
            <person name="Park J."/>
            <person name="Yeom S.I."/>
            <person name="Kim Y.M."/>
            <person name="Seo E."/>
            <person name="Kim K.T."/>
            <person name="Kim M.S."/>
            <person name="Lee J.M."/>
            <person name="Cheong K."/>
            <person name="Shin H.S."/>
            <person name="Kim S.B."/>
            <person name="Han K."/>
            <person name="Lee J."/>
            <person name="Park M."/>
            <person name="Lee H.A."/>
            <person name="Lee H.Y."/>
            <person name="Lee Y."/>
            <person name="Oh S."/>
            <person name="Lee J.H."/>
            <person name="Choi E."/>
            <person name="Choi E."/>
            <person name="Lee S.E."/>
            <person name="Jeon J."/>
            <person name="Kim H."/>
            <person name="Choi G."/>
            <person name="Song H."/>
            <person name="Lee J."/>
            <person name="Lee S.C."/>
            <person name="Kwon J.K."/>
            <person name="Lee H.Y."/>
            <person name="Koo N."/>
            <person name="Hong Y."/>
            <person name="Kim R.W."/>
            <person name="Kang W.H."/>
            <person name="Huh J.H."/>
            <person name="Kang B.C."/>
            <person name="Yang T.J."/>
            <person name="Lee Y.H."/>
            <person name="Bennetzen J.L."/>
            <person name="Choi D."/>
        </authorList>
    </citation>
    <scope>NUCLEOTIDE SEQUENCE [LARGE SCALE GENOMIC DNA]</scope>
    <source>
        <strain evidence="9">cv. CM334</strain>
    </source>
</reference>
<dbReference type="Pfam" id="PF13837">
    <property type="entry name" value="Myb_DNA-bind_4"/>
    <property type="match status" value="1"/>
</dbReference>
<dbReference type="Proteomes" id="UP000222542">
    <property type="component" value="Unassembled WGS sequence"/>
</dbReference>
<name>A0A1U8EJG7_CAPAN</name>
<dbReference type="GO" id="GO:0005634">
    <property type="term" value="C:nucleus"/>
    <property type="evidence" value="ECO:0007669"/>
    <property type="project" value="UniProtKB-SubCell"/>
</dbReference>
<keyword evidence="5" id="KW-0539">Nucleus</keyword>
<dbReference type="GO" id="GO:0006355">
    <property type="term" value="P:regulation of DNA-templated transcription"/>
    <property type="evidence" value="ECO:0007669"/>
    <property type="project" value="UniProtKB-ARBA"/>
</dbReference>
<dbReference type="OMA" id="HDNCLPH"/>
<keyword evidence="4" id="KW-0804">Transcription</keyword>
<evidence type="ECO:0000256" key="4">
    <source>
        <dbReference type="ARBA" id="ARBA00023163"/>
    </source>
</evidence>
<evidence type="ECO:0000256" key="2">
    <source>
        <dbReference type="ARBA" id="ARBA00023015"/>
    </source>
</evidence>
<dbReference type="PROSITE" id="PS50090">
    <property type="entry name" value="MYB_LIKE"/>
    <property type="match status" value="1"/>
</dbReference>
<dbReference type="CDD" id="cd12203">
    <property type="entry name" value="GT1"/>
    <property type="match status" value="1"/>
</dbReference>
<gene>
    <name evidence="8" type="ORF">T459_26164</name>
</gene>
<keyword evidence="3" id="KW-0238">DNA-binding</keyword>
<comment type="subcellular location">
    <subcellularLocation>
        <location evidence="1">Nucleus</location>
    </subcellularLocation>
</comment>
<organism evidence="8 9">
    <name type="scientific">Capsicum annuum</name>
    <name type="common">Capsicum pepper</name>
    <dbReference type="NCBI Taxonomy" id="4072"/>
    <lineage>
        <taxon>Eukaryota</taxon>
        <taxon>Viridiplantae</taxon>
        <taxon>Streptophyta</taxon>
        <taxon>Embryophyta</taxon>
        <taxon>Tracheophyta</taxon>
        <taxon>Spermatophyta</taxon>
        <taxon>Magnoliopsida</taxon>
        <taxon>eudicotyledons</taxon>
        <taxon>Gunneridae</taxon>
        <taxon>Pentapetalae</taxon>
        <taxon>asterids</taxon>
        <taxon>lamiids</taxon>
        <taxon>Solanales</taxon>
        <taxon>Solanaceae</taxon>
        <taxon>Solanoideae</taxon>
        <taxon>Capsiceae</taxon>
        <taxon>Capsicum</taxon>
    </lineage>
</organism>
<reference evidence="8 9" key="1">
    <citation type="journal article" date="2014" name="Nat. Genet.">
        <title>Genome sequence of the hot pepper provides insights into the evolution of pungency in Capsicum species.</title>
        <authorList>
            <person name="Kim S."/>
            <person name="Park M."/>
            <person name="Yeom S.I."/>
            <person name="Kim Y.M."/>
            <person name="Lee J.M."/>
            <person name="Lee H.A."/>
            <person name="Seo E."/>
            <person name="Choi J."/>
            <person name="Cheong K."/>
            <person name="Kim K.T."/>
            <person name="Jung K."/>
            <person name="Lee G.W."/>
            <person name="Oh S.K."/>
            <person name="Bae C."/>
            <person name="Kim S.B."/>
            <person name="Lee H.Y."/>
            <person name="Kim S.Y."/>
            <person name="Kim M.S."/>
            <person name="Kang B.C."/>
            <person name="Jo Y.D."/>
            <person name="Yang H.B."/>
            <person name="Jeong H.J."/>
            <person name="Kang W.H."/>
            <person name="Kwon J.K."/>
            <person name="Shin C."/>
            <person name="Lim J.Y."/>
            <person name="Park J.H."/>
            <person name="Huh J.H."/>
            <person name="Kim J.S."/>
            <person name="Kim B.D."/>
            <person name="Cohen O."/>
            <person name="Paran I."/>
            <person name="Suh M.C."/>
            <person name="Lee S.B."/>
            <person name="Kim Y.K."/>
            <person name="Shin Y."/>
            <person name="Noh S.J."/>
            <person name="Park J."/>
            <person name="Seo Y.S."/>
            <person name="Kwon S.Y."/>
            <person name="Kim H.A."/>
            <person name="Park J.M."/>
            <person name="Kim H.J."/>
            <person name="Choi S.B."/>
            <person name="Bosland P.W."/>
            <person name="Reeves G."/>
            <person name="Jo S.H."/>
            <person name="Lee B.W."/>
            <person name="Cho H.T."/>
            <person name="Choi H.S."/>
            <person name="Lee M.S."/>
            <person name="Yu Y."/>
            <person name="Do Choi Y."/>
            <person name="Park B.S."/>
            <person name="van Deynze A."/>
            <person name="Ashrafi H."/>
            <person name="Hill T."/>
            <person name="Kim W.T."/>
            <person name="Pai H.S."/>
            <person name="Ahn H.K."/>
            <person name="Yeam I."/>
            <person name="Giovannoni J.J."/>
            <person name="Rose J.K."/>
            <person name="Sorensen I."/>
            <person name="Lee S.J."/>
            <person name="Kim R.W."/>
            <person name="Choi I.Y."/>
            <person name="Choi B.S."/>
            <person name="Lim J.S."/>
            <person name="Lee Y.H."/>
            <person name="Choi D."/>
        </authorList>
    </citation>
    <scope>NUCLEOTIDE SEQUENCE [LARGE SCALE GENOMIC DNA]</scope>
    <source>
        <strain evidence="9">cv. CM334</strain>
    </source>
</reference>
<dbReference type="InterPro" id="IPR044822">
    <property type="entry name" value="Myb_DNA-bind_4"/>
</dbReference>
<keyword evidence="9" id="KW-1185">Reference proteome</keyword>
<dbReference type="FunFam" id="1.10.10.60:FF:000342">
    <property type="entry name" value="trihelix transcription factor PTL-like"/>
    <property type="match status" value="1"/>
</dbReference>
<evidence type="ECO:0000256" key="6">
    <source>
        <dbReference type="SAM" id="MobiDB-lite"/>
    </source>
</evidence>
<accession>A0A1U8EJG7</accession>
<dbReference type="AlphaFoldDB" id="A0A1U8EJG7"/>
<dbReference type="OrthoDB" id="1919525at2759"/>
<comment type="caution">
    <text evidence="8">The sequence shown here is derived from an EMBL/GenBank/DDBJ whole genome shotgun (WGS) entry which is preliminary data.</text>
</comment>
<feature type="region of interest" description="Disordered" evidence="6">
    <location>
        <begin position="53"/>
        <end position="76"/>
    </location>
</feature>
<dbReference type="STRING" id="4072.A0A1U8EJG7"/>
<dbReference type="GO" id="GO:0003677">
    <property type="term" value="F:DNA binding"/>
    <property type="evidence" value="ECO:0007669"/>
    <property type="project" value="UniProtKB-KW"/>
</dbReference>
<dbReference type="SMR" id="A0A1U8EJG7"/>
<sequence length="415" mass="47974">MEDHHYGMMDLTQYMNGRSLFASVQPHLTPDLLCGQHQHFENMVMASSAMAPQHDNCLPHQHHHHHEFHPDSSTGAAATTRTSVSVGGGGVCALSALEMEGVGGGGVHGGDGGNVRWPRQETLTLLEVRSQLDCKFKEANQKGPLWDEVSRIMSEEYGYQRSGKKCREKFENLYKYYKKTKDGKAGRQDGKHYRYFRQLEALYGKTGSTIDISTFLHYNQEAHQGPKLSDSLYDSSDSDATNLSDDENDSREKRKNKKRGKRSWKAKIRDFMDIQMRKLVEKQEFLLEKMMKTIEDKEKERILRQEEWRKQEAIRVEKQQKFWANERAWIEARDAALIDALHKLNGEEIMKSTITNYNLNDKNASMFYCNKKQKDMNSLSSSCYYNFQIKNEGRSYCETSRHVPNVHETMDDGLF</sequence>
<dbReference type="EMBL" id="AYRZ02000010">
    <property type="protein sequence ID" value="PHT71060.1"/>
    <property type="molecule type" value="Genomic_DNA"/>
</dbReference>
<feature type="compositionally biased region" description="Low complexity" evidence="6">
    <location>
        <begin position="228"/>
        <end position="239"/>
    </location>
</feature>
<dbReference type="Gene3D" id="1.10.10.60">
    <property type="entry name" value="Homeodomain-like"/>
    <property type="match status" value="1"/>
</dbReference>
<dbReference type="Gramene" id="PHT71060">
    <property type="protein sequence ID" value="PHT71060"/>
    <property type="gene ID" value="T459_26164"/>
</dbReference>
<dbReference type="KEGG" id="cann:107843645"/>
<evidence type="ECO:0000259" key="7">
    <source>
        <dbReference type="PROSITE" id="PS50090"/>
    </source>
</evidence>
<evidence type="ECO:0000313" key="9">
    <source>
        <dbReference type="Proteomes" id="UP000222542"/>
    </source>
</evidence>